<evidence type="ECO:0000256" key="1">
    <source>
        <dbReference type="ARBA" id="ARBA00004123"/>
    </source>
</evidence>
<feature type="region of interest" description="Disordered" evidence="9">
    <location>
        <begin position="784"/>
        <end position="818"/>
    </location>
</feature>
<feature type="region of interest" description="Disordered" evidence="9">
    <location>
        <begin position="370"/>
        <end position="427"/>
    </location>
</feature>
<dbReference type="Gene3D" id="1.10.10.60">
    <property type="entry name" value="Homeodomain-like"/>
    <property type="match status" value="1"/>
</dbReference>
<keyword evidence="13" id="KW-1185">Reference proteome</keyword>
<accession>A0A0C2X5N6</accession>
<dbReference type="InParanoid" id="A0A0C2X5N6"/>
<dbReference type="EMBL" id="KN818225">
    <property type="protein sequence ID" value="KIL69632.1"/>
    <property type="molecule type" value="Genomic_DNA"/>
</dbReference>
<feature type="region of interest" description="Disordered" evidence="9">
    <location>
        <begin position="968"/>
        <end position="987"/>
    </location>
</feature>
<keyword evidence="6" id="KW-0539">Nucleus</keyword>
<dbReference type="InterPro" id="IPR001005">
    <property type="entry name" value="SANT/Myb"/>
</dbReference>
<evidence type="ECO:0000256" key="2">
    <source>
        <dbReference type="ARBA" id="ARBA00008913"/>
    </source>
</evidence>
<dbReference type="Pfam" id="PF13921">
    <property type="entry name" value="Myb_DNA-bind_6"/>
    <property type="match status" value="1"/>
</dbReference>
<feature type="region of interest" description="Disordered" evidence="9">
    <location>
        <begin position="183"/>
        <end position="202"/>
    </location>
</feature>
<comment type="similarity">
    <text evidence="2">Belongs to the EAF1 family.</text>
</comment>
<proteinExistence type="inferred from homology"/>
<dbReference type="STRING" id="946122.A0A0C2X5N6"/>
<evidence type="ECO:0000256" key="6">
    <source>
        <dbReference type="ARBA" id="ARBA00023242"/>
    </source>
</evidence>
<dbReference type="SMART" id="SM00573">
    <property type="entry name" value="HSA"/>
    <property type="match status" value="1"/>
</dbReference>
<dbReference type="PANTHER" id="PTHR46459">
    <property type="entry name" value="E1A-BINDING PROTEIN P400-RELATED"/>
    <property type="match status" value="1"/>
</dbReference>
<feature type="domain" description="Myb-like" evidence="10">
    <location>
        <begin position="895"/>
        <end position="954"/>
    </location>
</feature>
<dbReference type="SMART" id="SM00717">
    <property type="entry name" value="SANT"/>
    <property type="match status" value="1"/>
</dbReference>
<gene>
    <name evidence="12" type="ORF">M378DRAFT_690339</name>
</gene>
<protein>
    <recommendedName>
        <fullName evidence="8">Vacuolar import and degradation protein 21</fullName>
    </recommendedName>
</protein>
<keyword evidence="5" id="KW-0234">DNA repair</keyword>
<evidence type="ECO:0000256" key="4">
    <source>
        <dbReference type="ARBA" id="ARBA00022853"/>
    </source>
</evidence>
<dbReference type="PROSITE" id="PS51204">
    <property type="entry name" value="HSA"/>
    <property type="match status" value="1"/>
</dbReference>
<feature type="region of interest" description="Disordered" evidence="9">
    <location>
        <begin position="222"/>
        <end position="281"/>
    </location>
</feature>
<feature type="region of interest" description="Disordered" evidence="9">
    <location>
        <begin position="139"/>
        <end position="175"/>
    </location>
</feature>
<keyword evidence="4" id="KW-0156">Chromatin regulator</keyword>
<feature type="compositionally biased region" description="Low complexity" evidence="9">
    <location>
        <begin position="390"/>
        <end position="402"/>
    </location>
</feature>
<evidence type="ECO:0000256" key="7">
    <source>
        <dbReference type="ARBA" id="ARBA00025178"/>
    </source>
</evidence>
<dbReference type="GO" id="GO:0035267">
    <property type="term" value="C:NuA4 histone acetyltransferase complex"/>
    <property type="evidence" value="ECO:0007669"/>
    <property type="project" value="TreeGrafter"/>
</dbReference>
<keyword evidence="3" id="KW-0227">DNA damage</keyword>
<dbReference type="GO" id="GO:0006325">
    <property type="term" value="P:chromatin organization"/>
    <property type="evidence" value="ECO:0007669"/>
    <property type="project" value="UniProtKB-KW"/>
</dbReference>
<reference evidence="12 13" key="1">
    <citation type="submission" date="2014-04" db="EMBL/GenBank/DDBJ databases">
        <title>Evolutionary Origins and Diversification of the Mycorrhizal Mutualists.</title>
        <authorList>
            <consortium name="DOE Joint Genome Institute"/>
            <consortium name="Mycorrhizal Genomics Consortium"/>
            <person name="Kohler A."/>
            <person name="Kuo A."/>
            <person name="Nagy L.G."/>
            <person name="Floudas D."/>
            <person name="Copeland A."/>
            <person name="Barry K.W."/>
            <person name="Cichocki N."/>
            <person name="Veneault-Fourrey C."/>
            <person name="LaButti K."/>
            <person name="Lindquist E.A."/>
            <person name="Lipzen A."/>
            <person name="Lundell T."/>
            <person name="Morin E."/>
            <person name="Murat C."/>
            <person name="Riley R."/>
            <person name="Ohm R."/>
            <person name="Sun H."/>
            <person name="Tunlid A."/>
            <person name="Henrissat B."/>
            <person name="Grigoriev I.V."/>
            <person name="Hibbett D.S."/>
            <person name="Martin F."/>
        </authorList>
    </citation>
    <scope>NUCLEOTIDE SEQUENCE [LARGE SCALE GENOMIC DNA]</scope>
    <source>
        <strain evidence="12 13">Koide BX008</strain>
    </source>
</reference>
<feature type="compositionally biased region" description="Basic and acidic residues" evidence="9">
    <location>
        <begin position="139"/>
        <end position="154"/>
    </location>
</feature>
<name>A0A0C2X5N6_AMAMK</name>
<feature type="region of interest" description="Disordered" evidence="9">
    <location>
        <begin position="992"/>
        <end position="1012"/>
    </location>
</feature>
<feature type="compositionally biased region" description="Acidic residues" evidence="9">
    <location>
        <begin position="264"/>
        <end position="273"/>
    </location>
</feature>
<feature type="compositionally biased region" description="Basic and acidic residues" evidence="9">
    <location>
        <begin position="791"/>
        <end position="813"/>
    </location>
</feature>
<dbReference type="CDD" id="cd00167">
    <property type="entry name" value="SANT"/>
    <property type="match status" value="1"/>
</dbReference>
<evidence type="ECO:0000259" key="11">
    <source>
        <dbReference type="PROSITE" id="PS51204"/>
    </source>
</evidence>
<evidence type="ECO:0000256" key="9">
    <source>
        <dbReference type="SAM" id="MobiDB-lite"/>
    </source>
</evidence>
<dbReference type="HOGENOM" id="CLU_006074_0_0_1"/>
<evidence type="ECO:0000256" key="8">
    <source>
        <dbReference type="ARBA" id="ARBA00029670"/>
    </source>
</evidence>
<dbReference type="Proteomes" id="UP000054549">
    <property type="component" value="Unassembled WGS sequence"/>
</dbReference>
<dbReference type="OrthoDB" id="5364245at2759"/>
<dbReference type="GO" id="GO:0006281">
    <property type="term" value="P:DNA repair"/>
    <property type="evidence" value="ECO:0007669"/>
    <property type="project" value="UniProtKB-KW"/>
</dbReference>
<feature type="compositionally biased region" description="Polar residues" evidence="9">
    <location>
        <begin position="240"/>
        <end position="250"/>
    </location>
</feature>
<feature type="compositionally biased region" description="Basic and acidic residues" evidence="9">
    <location>
        <begin position="416"/>
        <end position="427"/>
    </location>
</feature>
<dbReference type="Pfam" id="PF07529">
    <property type="entry name" value="HSA"/>
    <property type="match status" value="1"/>
</dbReference>
<dbReference type="SUPFAM" id="SSF46689">
    <property type="entry name" value="Homeodomain-like"/>
    <property type="match status" value="1"/>
</dbReference>
<dbReference type="InterPro" id="IPR009057">
    <property type="entry name" value="Homeodomain-like_sf"/>
</dbReference>
<dbReference type="GO" id="GO:0005634">
    <property type="term" value="C:nucleus"/>
    <property type="evidence" value="ECO:0007669"/>
    <property type="project" value="UniProtKB-SubCell"/>
</dbReference>
<feature type="compositionally biased region" description="Polar residues" evidence="9">
    <location>
        <begin position="973"/>
        <end position="985"/>
    </location>
</feature>
<feature type="region of interest" description="Disordered" evidence="9">
    <location>
        <begin position="569"/>
        <end position="596"/>
    </location>
</feature>
<feature type="compositionally biased region" description="Low complexity" evidence="9">
    <location>
        <begin position="993"/>
        <end position="1006"/>
    </location>
</feature>
<evidence type="ECO:0000313" key="13">
    <source>
        <dbReference type="Proteomes" id="UP000054549"/>
    </source>
</evidence>
<evidence type="ECO:0000256" key="3">
    <source>
        <dbReference type="ARBA" id="ARBA00022763"/>
    </source>
</evidence>
<feature type="region of interest" description="Disordered" evidence="9">
    <location>
        <begin position="832"/>
        <end position="859"/>
    </location>
</feature>
<feature type="domain" description="HSA" evidence="11">
    <location>
        <begin position="498"/>
        <end position="570"/>
    </location>
</feature>
<dbReference type="InterPro" id="IPR014012">
    <property type="entry name" value="HSA_dom"/>
</dbReference>
<comment type="subcellular location">
    <subcellularLocation>
        <location evidence="1">Nucleus</location>
    </subcellularLocation>
</comment>
<dbReference type="PANTHER" id="PTHR46459:SF1">
    <property type="entry name" value="E1A-BINDING PROTEIN P400"/>
    <property type="match status" value="1"/>
</dbReference>
<evidence type="ECO:0000313" key="12">
    <source>
        <dbReference type="EMBL" id="KIL69632.1"/>
    </source>
</evidence>
<dbReference type="PROSITE" id="PS50090">
    <property type="entry name" value="MYB_LIKE"/>
    <property type="match status" value="1"/>
</dbReference>
<sequence>MILYSPSHVPLPLTIMVLPPLDDLLQQRLAQLKSIADRRNDLLREMYFIMRRRNNASQIFALADQHEEEDLHSFLQRFDISEHPDDGSILNLCENELFTSEIRQVSSPPLAIDATTVSTPRARSSTHVHDATYMLSVAKEKTPPTTEPGKEDFRSSVTPSKSYPRHVLDDESEDELDLFGSYHRKTPSQESSGVPNKAAESGTDVINILEDDFIDGEGDIENEEEEEDDQKFESKGADSLSPSLIDQQVPLSEGVSDDDKMSVDEDGIEEEEVSTPVRSSGAELAQLPASLIEQESIAFLQRVDDAMDIESDSNVKALPDSVPPQRLLRPQLAPIQYDFPIKTPRPIFIYAPEAPSEVHHYTFKLEPETTHLGDDESAPTPSTLLRSGPHPKYSLPPLKSLPAEYHRKSKSKQRKRDKERDKYDSKRDVNKDDWVPMGLNKWAATINTNPLWKRMARATKCISTRDWGVAMTELRLSRAVDRIESLKDAGLWSFRQPKKQRGVGGLVKSHWDYLMDEMKWMRIDFREERKWKMALAYNLSTSVLEWHAAKSWSERVARGVAVRWKRPLPATKDPSEDVAEEPVPASEYQHREHSNASMLGLDYGSEEEDEDEQDREVIDALQPSTLLEEALETENSGPTDDSSMVCELKKEEMEDQHALGDLELLLDVSQCSITNPNEHPEAALKATSQDVMLGFNPDAQTQEEGATLGPAKLSPRPSIYAPIRERVAYSDDQQLFLDLADLCLDESLASHSINEKDEHFPYPSDISIIFADFQPLGLLDVAPTGVPSAVEGRKKSDKRNDKDDPNKRPEDTTYSKLFPASQFMRSKPTLLGPLQPSKKWNDGSWAPVEESPIIPDHDGVSVKVPEDANLNELFENRSSNSAAAFWQAAAMKDTRRRTSDHVWTAGDDTLLKSCIDKYPYNWYLIAECFNASRVTISTDKRSARDCLDRWREKWGSEWKLRQQDPNATLVEGTPQSSSSQNQINTRGVKRMASVSISSPTTSFSATGPEPRKRRRHMLMQETIRKYAKKRIETLQKANAQRKPNGIHETHGQYAKLPKLSPAELIRLKAERDAREQQEILARKRHVEELGRQVIQARLSQQAC</sequence>
<dbReference type="GO" id="GO:0003682">
    <property type="term" value="F:chromatin binding"/>
    <property type="evidence" value="ECO:0007669"/>
    <property type="project" value="TreeGrafter"/>
</dbReference>
<dbReference type="AlphaFoldDB" id="A0A0C2X5N6"/>
<evidence type="ECO:0000256" key="5">
    <source>
        <dbReference type="ARBA" id="ARBA00023204"/>
    </source>
</evidence>
<evidence type="ECO:0000259" key="10">
    <source>
        <dbReference type="PROSITE" id="PS50090"/>
    </source>
</evidence>
<organism evidence="12 13">
    <name type="scientific">Amanita muscaria (strain Koide BX008)</name>
    <dbReference type="NCBI Taxonomy" id="946122"/>
    <lineage>
        <taxon>Eukaryota</taxon>
        <taxon>Fungi</taxon>
        <taxon>Dikarya</taxon>
        <taxon>Basidiomycota</taxon>
        <taxon>Agaricomycotina</taxon>
        <taxon>Agaricomycetes</taxon>
        <taxon>Agaricomycetidae</taxon>
        <taxon>Agaricales</taxon>
        <taxon>Pluteineae</taxon>
        <taxon>Amanitaceae</taxon>
        <taxon>Amanita</taxon>
    </lineage>
</organism>
<comment type="function">
    <text evidence="7">Component of the NuA4 histone acetyltransferase complex which is involved in transcriptional activation of selected genes principally by acetylation of nucleosomal histone H4 and H2A. The NuA4 complex is also involved in DNA repair.</text>
</comment>